<comment type="caution">
    <text evidence="3">The sequence shown here is derived from an EMBL/GenBank/DDBJ whole genome shotgun (WGS) entry which is preliminary data.</text>
</comment>
<evidence type="ECO:0000256" key="2">
    <source>
        <dbReference type="SAM" id="Phobius"/>
    </source>
</evidence>
<protein>
    <recommendedName>
        <fullName evidence="5">Seipin</fullName>
    </recommendedName>
</protein>
<gene>
    <name evidence="3" type="ORF">MOQ_006435</name>
</gene>
<evidence type="ECO:0000256" key="1">
    <source>
        <dbReference type="SAM" id="MobiDB-lite"/>
    </source>
</evidence>
<keyword evidence="2" id="KW-1133">Transmembrane helix</keyword>
<reference evidence="3 4" key="1">
    <citation type="journal article" date="2012" name="BMC Genomics">
        <title>Comparative genomic analysis of human infective Trypanosoma cruzi lineages with the bat-restricted subspecies T. cruzi marinkellei.</title>
        <authorList>
            <person name="Franzen O."/>
            <person name="Talavera-Lopez C."/>
            <person name="Ochaya S."/>
            <person name="Butler C.E."/>
            <person name="Messenger L.A."/>
            <person name="Lewis M.D."/>
            <person name="Llewellyn M.S."/>
            <person name="Marinkelle C.J."/>
            <person name="Tyler K.M."/>
            <person name="Miles M.A."/>
            <person name="Andersson B."/>
        </authorList>
    </citation>
    <scope>NUCLEOTIDE SEQUENCE [LARGE SCALE GENOMIC DNA]</scope>
    <source>
        <strain evidence="3 4">B7</strain>
    </source>
</reference>
<organism evidence="3 4">
    <name type="scientific">Trypanosoma cruzi marinkellei</name>
    <dbReference type="NCBI Taxonomy" id="85056"/>
    <lineage>
        <taxon>Eukaryota</taxon>
        <taxon>Discoba</taxon>
        <taxon>Euglenozoa</taxon>
        <taxon>Kinetoplastea</taxon>
        <taxon>Metakinetoplastina</taxon>
        <taxon>Trypanosomatida</taxon>
        <taxon>Trypanosomatidae</taxon>
        <taxon>Trypanosoma</taxon>
        <taxon>Schizotrypanum</taxon>
    </lineage>
</organism>
<dbReference type="Proteomes" id="UP000007350">
    <property type="component" value="Unassembled WGS sequence"/>
</dbReference>
<feature type="compositionally biased region" description="Basic and acidic residues" evidence="1">
    <location>
        <begin position="416"/>
        <end position="429"/>
    </location>
</feature>
<evidence type="ECO:0000313" key="3">
    <source>
        <dbReference type="EMBL" id="EKF29763.1"/>
    </source>
</evidence>
<keyword evidence="4" id="KW-1185">Reference proteome</keyword>
<evidence type="ECO:0000313" key="4">
    <source>
        <dbReference type="Proteomes" id="UP000007350"/>
    </source>
</evidence>
<dbReference type="AlphaFoldDB" id="K2M464"/>
<feature type="transmembrane region" description="Helical" evidence="2">
    <location>
        <begin position="45"/>
        <end position="71"/>
    </location>
</feature>
<dbReference type="OrthoDB" id="271666at2759"/>
<dbReference type="EMBL" id="AHKC01012680">
    <property type="protein sequence ID" value="EKF29763.1"/>
    <property type="molecule type" value="Genomic_DNA"/>
</dbReference>
<sequence length="491" mass="55686">MDELFVFLFDCGVSCKEYLAGRIHDSRELFDVWRQIALRIFKNTFFASIAIFLLLLVVVFTLLGCVVFSLVGSMTIRHYILSHAPGNQLMSLTFNTMPFETEPWRLRKVDAIVSYLTPQPEALLPRSDDDTLVAATKETTDRQLTSSVVGQAASLKMSIIEQYVKNTLATSTLIIPSLAQKDVFPPGGGVSIEALFEQKKPMFNAKGVYDAKMQIVFLKEDVGRDISMVLESSVLFAEDPDIPQTLATLDVLLKTTTSFTVTTGAKESHVFMQLIKMLLRFVFFVPLWMYETLFFSLRYDVFPGIDPSTEVAVISDVYTGFEPPLVLQPRLRAINFTLYQQGGHVMNRARLIRMHFFTSVQLTGLAYYFSAYKWISFIFMTVMLFICVCAIAMGLVFVAGVLIASHYLRDGNSIAQHDDNDDDKKRPLSEEEEDEKGMDLIEEKDLLSSHRSESTFLHDEDWASTLRGSRQESLFHLYEANLPLTKEKKSK</sequence>
<feature type="region of interest" description="Disordered" evidence="1">
    <location>
        <begin position="415"/>
        <end position="439"/>
    </location>
</feature>
<keyword evidence="2" id="KW-0812">Transmembrane</keyword>
<name>K2M464_TRYCR</name>
<accession>K2M464</accession>
<keyword evidence="2" id="KW-0472">Membrane</keyword>
<feature type="transmembrane region" description="Helical" evidence="2">
    <location>
        <begin position="374"/>
        <end position="404"/>
    </location>
</feature>
<evidence type="ECO:0008006" key="5">
    <source>
        <dbReference type="Google" id="ProtNLM"/>
    </source>
</evidence>
<proteinExistence type="predicted"/>